<dbReference type="Pfam" id="PF07727">
    <property type="entry name" value="RVT_2"/>
    <property type="match status" value="1"/>
</dbReference>
<gene>
    <name evidence="3" type="ORF">FisN_UnNu102</name>
</gene>
<dbReference type="GO" id="GO:0003676">
    <property type="term" value="F:nucleic acid binding"/>
    <property type="evidence" value="ECO:0007669"/>
    <property type="project" value="InterPro"/>
</dbReference>
<feature type="domain" description="Integrase catalytic" evidence="2">
    <location>
        <begin position="56"/>
        <end position="222"/>
    </location>
</feature>
<organism evidence="3 4">
    <name type="scientific">Fistulifera solaris</name>
    <name type="common">Oleaginous diatom</name>
    <dbReference type="NCBI Taxonomy" id="1519565"/>
    <lineage>
        <taxon>Eukaryota</taxon>
        <taxon>Sar</taxon>
        <taxon>Stramenopiles</taxon>
        <taxon>Ochrophyta</taxon>
        <taxon>Bacillariophyta</taxon>
        <taxon>Bacillariophyceae</taxon>
        <taxon>Bacillariophycidae</taxon>
        <taxon>Naviculales</taxon>
        <taxon>Naviculaceae</taxon>
        <taxon>Fistulifera</taxon>
    </lineage>
</organism>
<comment type="caution">
    <text evidence="3">The sequence shown here is derived from an EMBL/GenBank/DDBJ whole genome shotgun (WGS) entry which is preliminary data.</text>
</comment>
<evidence type="ECO:0000313" key="3">
    <source>
        <dbReference type="EMBL" id="GAX27530.1"/>
    </source>
</evidence>
<reference evidence="3 4" key="1">
    <citation type="journal article" date="2015" name="Plant Cell">
        <title>Oil accumulation by the oleaginous diatom Fistulifera solaris as revealed by the genome and transcriptome.</title>
        <authorList>
            <person name="Tanaka T."/>
            <person name="Maeda Y."/>
            <person name="Veluchamy A."/>
            <person name="Tanaka M."/>
            <person name="Abida H."/>
            <person name="Marechal E."/>
            <person name="Bowler C."/>
            <person name="Muto M."/>
            <person name="Sunaga Y."/>
            <person name="Tanaka M."/>
            <person name="Yoshino T."/>
            <person name="Taniguchi T."/>
            <person name="Fukuda Y."/>
            <person name="Nemoto M."/>
            <person name="Matsumoto M."/>
            <person name="Wong P.S."/>
            <person name="Aburatani S."/>
            <person name="Fujibuchi W."/>
        </authorList>
    </citation>
    <scope>NUCLEOTIDE SEQUENCE [LARGE SCALE GENOMIC DNA]</scope>
    <source>
        <strain evidence="3 4">JPCC DA0580</strain>
    </source>
</reference>
<evidence type="ECO:0000256" key="1">
    <source>
        <dbReference type="SAM" id="MobiDB-lite"/>
    </source>
</evidence>
<proteinExistence type="predicted"/>
<feature type="non-terminal residue" evidence="3">
    <location>
        <position position="764"/>
    </location>
</feature>
<feature type="non-terminal residue" evidence="3">
    <location>
        <position position="1"/>
    </location>
</feature>
<dbReference type="PROSITE" id="PS50994">
    <property type="entry name" value="INTEGRASE"/>
    <property type="match status" value="1"/>
</dbReference>
<sequence>PILPVTPRTLSKRSPDFARLRPYFGWISADLVQLTLEHTTQYARLPTGTLLKRAFKSANPALNVRRRSEAVACDIVYSDTPAIDNGATSAVLFCGRDTYVTDIYGIKTDKQFINTLEDNIRERGAPTRLISDHAQVEISKAVVNLLRTFCIDSWQSEPKNQQQNFAERRFQTVKTTTNRILDRTGAPASTWLLCLQYVCFLLNHTYNETLKTVPIQALTGSTPDVSVLLRFYFWQKVLYMRDDYDFPSESPEAMGHIVGISEHVGPALCWKILTSDTQKVIFRSQVRPYTDDDPNLRAAPTDGESSHPPTPVVQSRTPVFEVDPDATDDISPPDAAVRPNVPIIDVEDLIGRTFLMDEESDGQRFRARISHLVEDHEAAVRNDPTRVKFVCDITEKDTEAIFTYNEIMEYLNRDSEAPLWKFKRIISHQGPLGTTDREYKGCSYNVLIEWENGEITAEPLNVIAADDPVTCAIYAKDNNLLDMPGWKRFKSIAKRHKKFVRMINQSKLRSYNSAPRYKYGFEIPRNYAHAMRLDEQNKNTKWKDAVALELLQIEEYHTFKDLGHKSTVKPPPGYKRIRVHLVFDVKHDGRHKARLVADGHLTEVPTESVYSGVVSLRGFRLVTFLAELNDLKFWATDIGNAYLEAYTSERVYIEAGPEFGKLEGHILLISKALYGLRTSSCRWHDRLSDVLRELGFQSCKAEPDIWLRPSGDVYEYVAVYVDDLALAMKDPDAFVKILTDKYNFKLKGTGPITFHLGMDFSRDP</sequence>
<dbReference type="Proteomes" id="UP000198406">
    <property type="component" value="Unassembled WGS sequence"/>
</dbReference>
<dbReference type="AlphaFoldDB" id="A0A1Z5KMG8"/>
<name>A0A1Z5KMG8_FISSO</name>
<dbReference type="InterPro" id="IPR013103">
    <property type="entry name" value="RVT_2"/>
</dbReference>
<protein>
    <recommendedName>
        <fullName evidence="2">Integrase catalytic domain-containing protein</fullName>
    </recommendedName>
</protein>
<dbReference type="InParanoid" id="A0A1Z5KMG8"/>
<keyword evidence="4" id="KW-1185">Reference proteome</keyword>
<dbReference type="Gene3D" id="3.30.420.10">
    <property type="entry name" value="Ribonuclease H-like superfamily/Ribonuclease H"/>
    <property type="match status" value="1"/>
</dbReference>
<dbReference type="SUPFAM" id="SSF53098">
    <property type="entry name" value="Ribonuclease H-like"/>
    <property type="match status" value="1"/>
</dbReference>
<dbReference type="InterPro" id="IPR012337">
    <property type="entry name" value="RNaseH-like_sf"/>
</dbReference>
<dbReference type="InterPro" id="IPR036397">
    <property type="entry name" value="RNaseH_sf"/>
</dbReference>
<evidence type="ECO:0000313" key="4">
    <source>
        <dbReference type="Proteomes" id="UP000198406"/>
    </source>
</evidence>
<dbReference type="GO" id="GO:0015074">
    <property type="term" value="P:DNA integration"/>
    <property type="evidence" value="ECO:0007669"/>
    <property type="project" value="InterPro"/>
</dbReference>
<feature type="region of interest" description="Disordered" evidence="1">
    <location>
        <begin position="291"/>
        <end position="317"/>
    </location>
</feature>
<dbReference type="InterPro" id="IPR001584">
    <property type="entry name" value="Integrase_cat-core"/>
</dbReference>
<dbReference type="EMBL" id="BDSP01000258">
    <property type="protein sequence ID" value="GAX27530.1"/>
    <property type="molecule type" value="Genomic_DNA"/>
</dbReference>
<evidence type="ECO:0000259" key="2">
    <source>
        <dbReference type="PROSITE" id="PS50994"/>
    </source>
</evidence>
<dbReference type="OrthoDB" id="45693at2759"/>
<accession>A0A1Z5KMG8</accession>